<dbReference type="RefSeq" id="WP_111324302.1">
    <property type="nucleotide sequence ID" value="NZ_BIFX01000001.1"/>
</dbReference>
<feature type="compositionally biased region" description="Basic and acidic residues" evidence="1">
    <location>
        <begin position="1"/>
        <end position="10"/>
    </location>
</feature>
<feature type="transmembrane region" description="Helical" evidence="2">
    <location>
        <begin position="83"/>
        <end position="103"/>
    </location>
</feature>
<accession>A0A326U388</accession>
<dbReference type="AlphaFoldDB" id="A0A326U388"/>
<dbReference type="Proteomes" id="UP000248806">
    <property type="component" value="Unassembled WGS sequence"/>
</dbReference>
<gene>
    <name evidence="3" type="ORF">EI42_03964</name>
</gene>
<proteinExistence type="predicted"/>
<comment type="caution">
    <text evidence="3">The sequence shown here is derived from an EMBL/GenBank/DDBJ whole genome shotgun (WGS) entry which is preliminary data.</text>
</comment>
<reference evidence="3 4" key="1">
    <citation type="submission" date="2018-06" db="EMBL/GenBank/DDBJ databases">
        <title>Genomic Encyclopedia of Archaeal and Bacterial Type Strains, Phase II (KMG-II): from individual species to whole genera.</title>
        <authorList>
            <person name="Goeker M."/>
        </authorList>
    </citation>
    <scope>NUCLEOTIDE SEQUENCE [LARGE SCALE GENOMIC DNA]</scope>
    <source>
        <strain evidence="3 4">ATCC BAA-1881</strain>
    </source>
</reference>
<evidence type="ECO:0000256" key="2">
    <source>
        <dbReference type="SAM" id="Phobius"/>
    </source>
</evidence>
<keyword evidence="4" id="KW-1185">Reference proteome</keyword>
<evidence type="ECO:0000313" key="4">
    <source>
        <dbReference type="Proteomes" id="UP000248806"/>
    </source>
</evidence>
<evidence type="ECO:0000256" key="1">
    <source>
        <dbReference type="SAM" id="MobiDB-lite"/>
    </source>
</evidence>
<organism evidence="3 4">
    <name type="scientific">Thermosporothrix hazakensis</name>
    <dbReference type="NCBI Taxonomy" id="644383"/>
    <lineage>
        <taxon>Bacteria</taxon>
        <taxon>Bacillati</taxon>
        <taxon>Chloroflexota</taxon>
        <taxon>Ktedonobacteria</taxon>
        <taxon>Ktedonobacterales</taxon>
        <taxon>Thermosporotrichaceae</taxon>
        <taxon>Thermosporothrix</taxon>
    </lineage>
</organism>
<name>A0A326U388_THEHA</name>
<keyword evidence="2" id="KW-0812">Transmembrane</keyword>
<protein>
    <submittedName>
        <fullName evidence="3">Uncharacterized protein</fullName>
    </submittedName>
</protein>
<feature type="compositionally biased region" description="Basic and acidic residues" evidence="1">
    <location>
        <begin position="17"/>
        <end position="29"/>
    </location>
</feature>
<feature type="transmembrane region" description="Helical" evidence="2">
    <location>
        <begin position="59"/>
        <end position="77"/>
    </location>
</feature>
<keyword evidence="2" id="KW-0472">Membrane</keyword>
<evidence type="ECO:0000313" key="3">
    <source>
        <dbReference type="EMBL" id="PZW26383.1"/>
    </source>
</evidence>
<keyword evidence="2" id="KW-1133">Transmembrane helix</keyword>
<sequence>MQHLDPREQQRVSLARSQEDQARHSDEEMAEKLAHRVVQLLDERTTLNRKDRPSAGQRLVLALASLVLLLALGTIFLDTLSGVSGLIAFGILAITVFMINAVFNDTRR</sequence>
<feature type="region of interest" description="Disordered" evidence="1">
    <location>
        <begin position="1"/>
        <end position="29"/>
    </location>
</feature>
<dbReference type="EMBL" id="QKUF01000015">
    <property type="protein sequence ID" value="PZW26383.1"/>
    <property type="molecule type" value="Genomic_DNA"/>
</dbReference>